<organism evidence="3 4">
    <name type="scientific">Vibrio algarum</name>
    <dbReference type="NCBI Taxonomy" id="3020714"/>
    <lineage>
        <taxon>Bacteria</taxon>
        <taxon>Pseudomonadati</taxon>
        <taxon>Pseudomonadota</taxon>
        <taxon>Gammaproteobacteria</taxon>
        <taxon>Vibrionales</taxon>
        <taxon>Vibrionaceae</taxon>
        <taxon>Vibrio</taxon>
    </lineage>
</organism>
<reference evidence="3 4" key="1">
    <citation type="submission" date="2023-01" db="EMBL/GenBank/DDBJ databases">
        <title>Vibrio sp. KJ40-1 sp.nov, isolated from marine algae.</title>
        <authorList>
            <person name="Butt M."/>
            <person name="Kim J.M.J."/>
            <person name="Jeon C.O.C."/>
        </authorList>
    </citation>
    <scope>NUCLEOTIDE SEQUENCE [LARGE SCALE GENOMIC DNA]</scope>
    <source>
        <strain evidence="3 4">KJ40-1</strain>
    </source>
</reference>
<dbReference type="InterPro" id="IPR016032">
    <property type="entry name" value="Sig_transdc_resp-reg_C-effctor"/>
</dbReference>
<evidence type="ECO:0000256" key="1">
    <source>
        <dbReference type="ARBA" id="ARBA00023125"/>
    </source>
</evidence>
<dbReference type="SUPFAM" id="SSF46894">
    <property type="entry name" value="C-terminal effector domain of the bipartite response regulators"/>
    <property type="match status" value="1"/>
</dbReference>
<dbReference type="EMBL" id="JAQLOI010000001">
    <property type="protein sequence ID" value="MDB1123805.1"/>
    <property type="molecule type" value="Genomic_DNA"/>
</dbReference>
<accession>A0ABT4YQQ2</accession>
<evidence type="ECO:0000313" key="3">
    <source>
        <dbReference type="EMBL" id="MDB1123805.1"/>
    </source>
</evidence>
<dbReference type="Proteomes" id="UP001210678">
    <property type="component" value="Unassembled WGS sequence"/>
</dbReference>
<dbReference type="RefSeq" id="WP_272135465.1">
    <property type="nucleotide sequence ID" value="NZ_JAQLOI010000001.1"/>
</dbReference>
<dbReference type="PROSITE" id="PS50043">
    <property type="entry name" value="HTH_LUXR_2"/>
    <property type="match status" value="1"/>
</dbReference>
<keyword evidence="1" id="KW-0238">DNA-binding</keyword>
<evidence type="ECO:0000259" key="2">
    <source>
        <dbReference type="PROSITE" id="PS50043"/>
    </source>
</evidence>
<dbReference type="PRINTS" id="PR00038">
    <property type="entry name" value="HTHLUXR"/>
</dbReference>
<dbReference type="SMART" id="SM00421">
    <property type="entry name" value="HTH_LUXR"/>
    <property type="match status" value="1"/>
</dbReference>
<keyword evidence="4" id="KW-1185">Reference proteome</keyword>
<evidence type="ECO:0000313" key="4">
    <source>
        <dbReference type="Proteomes" id="UP001210678"/>
    </source>
</evidence>
<protein>
    <submittedName>
        <fullName evidence="3">LuxR C-terminal-related transcriptional regulator</fullName>
    </submittedName>
</protein>
<dbReference type="Pfam" id="PF00196">
    <property type="entry name" value="GerE"/>
    <property type="match status" value="1"/>
</dbReference>
<dbReference type="InterPro" id="IPR039420">
    <property type="entry name" value="WalR-like"/>
</dbReference>
<dbReference type="PANTHER" id="PTHR43214">
    <property type="entry name" value="TWO-COMPONENT RESPONSE REGULATOR"/>
    <property type="match status" value="1"/>
</dbReference>
<dbReference type="InterPro" id="IPR036388">
    <property type="entry name" value="WH-like_DNA-bd_sf"/>
</dbReference>
<name>A0ABT4YQQ2_9VIBR</name>
<sequence>MDYQRLNKWIIELYQHSANVPLNDFKHWALTRLQDWIEFDSALWVSCSNLNVSVNPVDVYLFNQPYAFMKSYQALYPNENEDPIVKAILASPDNPIRVKKLFSNHGYYQNDIYLKHGQYFGIEDVISTLKISESTGTMNIVSLYNSATRYEFSEQDTFIKHLLMPHLVEALRNNLISSINAPKRQNRTCAILDNFGFIYEAEELFISVLKKVDYIKNNQLRIPNQLESLNSGVFEVDKETLLKLERVDGLLFASLNTDSPLRNLTLRQTDIVQALCEGSSDNEIAKKFNLSPKTIRNHLSQIYKKTGLNNRASLINYYLINELEHSKEPLMEKSLDPKVGFKNVDQDNRHLIEYLDVLSEHPNVVSWKKEVSIY</sequence>
<dbReference type="Gene3D" id="1.10.10.10">
    <property type="entry name" value="Winged helix-like DNA-binding domain superfamily/Winged helix DNA-binding domain"/>
    <property type="match status" value="1"/>
</dbReference>
<dbReference type="CDD" id="cd06170">
    <property type="entry name" value="LuxR_C_like"/>
    <property type="match status" value="1"/>
</dbReference>
<proteinExistence type="predicted"/>
<dbReference type="InterPro" id="IPR000792">
    <property type="entry name" value="Tscrpt_reg_LuxR_C"/>
</dbReference>
<comment type="caution">
    <text evidence="3">The sequence shown here is derived from an EMBL/GenBank/DDBJ whole genome shotgun (WGS) entry which is preliminary data.</text>
</comment>
<gene>
    <name evidence="3" type="ORF">PGX00_09120</name>
</gene>
<feature type="domain" description="HTH luxR-type" evidence="2">
    <location>
        <begin position="257"/>
        <end position="322"/>
    </location>
</feature>